<comment type="caution">
    <text evidence="2">The sequence shown here is derived from an EMBL/GenBank/DDBJ whole genome shotgun (WGS) entry which is preliminary data.</text>
</comment>
<feature type="compositionally biased region" description="Low complexity" evidence="1">
    <location>
        <begin position="1"/>
        <end position="14"/>
    </location>
</feature>
<dbReference type="AlphaFoldDB" id="A0A8J5T2A2"/>
<proteinExistence type="predicted"/>
<evidence type="ECO:0000313" key="2">
    <source>
        <dbReference type="EMBL" id="KAG8077129.1"/>
    </source>
</evidence>
<gene>
    <name evidence="2" type="ORF">GUJ93_ZPchr0006g41988</name>
</gene>
<evidence type="ECO:0000256" key="1">
    <source>
        <dbReference type="SAM" id="MobiDB-lite"/>
    </source>
</evidence>
<accession>A0A8J5T2A2</accession>
<name>A0A8J5T2A2_ZIZPA</name>
<dbReference type="Proteomes" id="UP000729402">
    <property type="component" value="Unassembled WGS sequence"/>
</dbReference>
<feature type="region of interest" description="Disordered" evidence="1">
    <location>
        <begin position="78"/>
        <end position="98"/>
    </location>
</feature>
<sequence length="114" mass="12374">MSSVSAVGDGSGSAAKEKEQELTMGDVARRLQAIEDMIRPLIPLHDQVAALEVSLTAQGQQQQLLNDGLLRAEHALQQGRPPTGHRHDDEDDGFATTHKLEFPKYDSVGDLCRG</sequence>
<feature type="region of interest" description="Disordered" evidence="1">
    <location>
        <begin position="1"/>
        <end position="23"/>
    </location>
</feature>
<keyword evidence="3" id="KW-1185">Reference proteome</keyword>
<organism evidence="2 3">
    <name type="scientific">Zizania palustris</name>
    <name type="common">Northern wild rice</name>
    <dbReference type="NCBI Taxonomy" id="103762"/>
    <lineage>
        <taxon>Eukaryota</taxon>
        <taxon>Viridiplantae</taxon>
        <taxon>Streptophyta</taxon>
        <taxon>Embryophyta</taxon>
        <taxon>Tracheophyta</taxon>
        <taxon>Spermatophyta</taxon>
        <taxon>Magnoliopsida</taxon>
        <taxon>Liliopsida</taxon>
        <taxon>Poales</taxon>
        <taxon>Poaceae</taxon>
        <taxon>BOP clade</taxon>
        <taxon>Oryzoideae</taxon>
        <taxon>Oryzeae</taxon>
        <taxon>Zizaniinae</taxon>
        <taxon>Zizania</taxon>
    </lineage>
</organism>
<dbReference type="EMBL" id="JAAALK010000283">
    <property type="protein sequence ID" value="KAG8077129.1"/>
    <property type="molecule type" value="Genomic_DNA"/>
</dbReference>
<reference evidence="2" key="1">
    <citation type="journal article" date="2021" name="bioRxiv">
        <title>Whole Genome Assembly and Annotation of Northern Wild Rice, Zizania palustris L., Supports a Whole Genome Duplication in the Zizania Genus.</title>
        <authorList>
            <person name="Haas M."/>
            <person name="Kono T."/>
            <person name="Macchietto M."/>
            <person name="Millas R."/>
            <person name="McGilp L."/>
            <person name="Shao M."/>
            <person name="Duquette J."/>
            <person name="Hirsch C.N."/>
            <person name="Kimball J."/>
        </authorList>
    </citation>
    <scope>NUCLEOTIDE SEQUENCE</scope>
    <source>
        <tissue evidence="2">Fresh leaf tissue</tissue>
    </source>
</reference>
<protein>
    <submittedName>
        <fullName evidence="2">Uncharacterized protein</fullName>
    </submittedName>
</protein>
<evidence type="ECO:0000313" key="3">
    <source>
        <dbReference type="Proteomes" id="UP000729402"/>
    </source>
</evidence>
<reference evidence="2" key="2">
    <citation type="submission" date="2021-02" db="EMBL/GenBank/DDBJ databases">
        <authorList>
            <person name="Kimball J.A."/>
            <person name="Haas M.W."/>
            <person name="Macchietto M."/>
            <person name="Kono T."/>
            <person name="Duquette J."/>
            <person name="Shao M."/>
        </authorList>
    </citation>
    <scope>NUCLEOTIDE SEQUENCE</scope>
    <source>
        <tissue evidence="2">Fresh leaf tissue</tissue>
    </source>
</reference>